<dbReference type="EMBL" id="KE161960">
    <property type="protein sequence ID" value="EPQ06160.1"/>
    <property type="molecule type" value="Genomic_DNA"/>
</dbReference>
<sequence>MPTAHHHVFFNPPENGLPAWDKPKHCPDHEQDWKLVGMSEACLHRKSHSERHSTLKNEQTSPHLIQTTWTSSIFHLDHDDVNDQSVPSAQTFQTEEKKCKGLIKAMEGLGMEGDHEKVDDSRKVDERKSKEQDYHIPLR</sequence>
<dbReference type="AlphaFoldDB" id="S7MRT7"/>
<evidence type="ECO:0000313" key="2">
    <source>
        <dbReference type="EMBL" id="EPQ06160.1"/>
    </source>
</evidence>
<gene>
    <name evidence="2" type="ORF">D623_10034598</name>
</gene>
<reference evidence="2 3" key="1">
    <citation type="journal article" date="2013" name="Nat. Commun.">
        <title>Genome analysis reveals insights into physiology and longevity of the Brandt's bat Myotis brandtii.</title>
        <authorList>
            <person name="Seim I."/>
            <person name="Fang X."/>
            <person name="Xiong Z."/>
            <person name="Lobanov A.V."/>
            <person name="Huang Z."/>
            <person name="Ma S."/>
            <person name="Feng Y."/>
            <person name="Turanov A.A."/>
            <person name="Zhu Y."/>
            <person name="Lenz T.L."/>
            <person name="Gerashchenko M.V."/>
            <person name="Fan D."/>
            <person name="Hee Yim S."/>
            <person name="Yao X."/>
            <person name="Jordan D."/>
            <person name="Xiong Y."/>
            <person name="Ma Y."/>
            <person name="Lyapunov A.N."/>
            <person name="Chen G."/>
            <person name="Kulakova O.I."/>
            <person name="Sun Y."/>
            <person name="Lee S.G."/>
            <person name="Bronson R.T."/>
            <person name="Moskalev A.A."/>
            <person name="Sunyaev S.R."/>
            <person name="Zhang G."/>
            <person name="Krogh A."/>
            <person name="Wang J."/>
            <person name="Gladyshev V.N."/>
        </authorList>
    </citation>
    <scope>NUCLEOTIDE SEQUENCE [LARGE SCALE GENOMIC DNA]</scope>
</reference>
<protein>
    <submittedName>
        <fullName evidence="2">Thyroid hormone receptor beta</fullName>
    </submittedName>
</protein>
<name>S7MRT7_MYOBR</name>
<accession>S7MRT7</accession>
<proteinExistence type="predicted"/>
<organism evidence="2 3">
    <name type="scientific">Myotis brandtii</name>
    <name type="common">Brandt's bat</name>
    <dbReference type="NCBI Taxonomy" id="109478"/>
    <lineage>
        <taxon>Eukaryota</taxon>
        <taxon>Metazoa</taxon>
        <taxon>Chordata</taxon>
        <taxon>Craniata</taxon>
        <taxon>Vertebrata</taxon>
        <taxon>Euteleostomi</taxon>
        <taxon>Mammalia</taxon>
        <taxon>Eutheria</taxon>
        <taxon>Laurasiatheria</taxon>
        <taxon>Chiroptera</taxon>
        <taxon>Yangochiroptera</taxon>
        <taxon>Vespertilionidae</taxon>
        <taxon>Myotis</taxon>
    </lineage>
</organism>
<evidence type="ECO:0000313" key="3">
    <source>
        <dbReference type="Proteomes" id="UP000052978"/>
    </source>
</evidence>
<feature type="compositionally biased region" description="Basic and acidic residues" evidence="1">
    <location>
        <begin position="112"/>
        <end position="139"/>
    </location>
</feature>
<keyword evidence="3" id="KW-1185">Reference proteome</keyword>
<dbReference type="Proteomes" id="UP000052978">
    <property type="component" value="Unassembled WGS sequence"/>
</dbReference>
<keyword evidence="2" id="KW-0675">Receptor</keyword>
<evidence type="ECO:0000256" key="1">
    <source>
        <dbReference type="SAM" id="MobiDB-lite"/>
    </source>
</evidence>
<feature type="region of interest" description="Disordered" evidence="1">
    <location>
        <begin position="108"/>
        <end position="139"/>
    </location>
</feature>